<comment type="similarity">
    <text evidence="1">Belongs to the UPF0547 family.</text>
</comment>
<dbReference type="InterPro" id="IPR018886">
    <property type="entry name" value="UPF0547"/>
</dbReference>
<evidence type="ECO:0000256" key="2">
    <source>
        <dbReference type="ARBA" id="ARBA00023054"/>
    </source>
</evidence>
<protein>
    <recommendedName>
        <fullName evidence="4">UPF0547 domain-containing protein</fullName>
    </recommendedName>
</protein>
<dbReference type="Proteomes" id="UP000215335">
    <property type="component" value="Unassembled WGS sequence"/>
</dbReference>
<keyword evidence="2" id="KW-0175">Coiled coil</keyword>
<proteinExistence type="inferred from homology"/>
<dbReference type="PANTHER" id="PTHR31101">
    <property type="entry name" value="UPF0547 PROTEIN C16ORF87"/>
    <property type="match status" value="1"/>
</dbReference>
<keyword evidence="6" id="KW-1185">Reference proteome</keyword>
<feature type="compositionally biased region" description="Basic residues" evidence="3">
    <location>
        <begin position="51"/>
        <end position="60"/>
    </location>
</feature>
<evidence type="ECO:0000313" key="6">
    <source>
        <dbReference type="Proteomes" id="UP000215335"/>
    </source>
</evidence>
<organism evidence="5 6">
    <name type="scientific">Trichomalopsis sarcophagae</name>
    <dbReference type="NCBI Taxonomy" id="543379"/>
    <lineage>
        <taxon>Eukaryota</taxon>
        <taxon>Metazoa</taxon>
        <taxon>Ecdysozoa</taxon>
        <taxon>Arthropoda</taxon>
        <taxon>Hexapoda</taxon>
        <taxon>Insecta</taxon>
        <taxon>Pterygota</taxon>
        <taxon>Neoptera</taxon>
        <taxon>Endopterygota</taxon>
        <taxon>Hymenoptera</taxon>
        <taxon>Apocrita</taxon>
        <taxon>Proctotrupomorpha</taxon>
        <taxon>Chalcidoidea</taxon>
        <taxon>Pteromalidae</taxon>
        <taxon>Pteromalinae</taxon>
        <taxon>Trichomalopsis</taxon>
    </lineage>
</organism>
<accession>A0A232F3N2</accession>
<comment type="caution">
    <text evidence="5">The sequence shown here is derived from an EMBL/GenBank/DDBJ whole genome shotgun (WGS) entry which is preliminary data.</text>
</comment>
<dbReference type="STRING" id="543379.A0A232F3N2"/>
<dbReference type="OrthoDB" id="5981040at2759"/>
<dbReference type="EMBL" id="NNAY01001104">
    <property type="protein sequence ID" value="OXU25119.1"/>
    <property type="molecule type" value="Genomic_DNA"/>
</dbReference>
<reference evidence="5 6" key="1">
    <citation type="journal article" date="2017" name="Curr. Biol.">
        <title>The Evolution of Venom by Co-option of Single-Copy Genes.</title>
        <authorList>
            <person name="Martinson E.O."/>
            <person name="Mrinalini"/>
            <person name="Kelkar Y.D."/>
            <person name="Chang C.H."/>
            <person name="Werren J.H."/>
        </authorList>
    </citation>
    <scope>NUCLEOTIDE SEQUENCE [LARGE SCALE GENOMIC DNA]</scope>
    <source>
        <strain evidence="5 6">Alberta</strain>
        <tissue evidence="5">Whole body</tissue>
    </source>
</reference>
<sequence>MAKTKTISKGCPKCEQQVPVACKACPCGHSFFNARRNSIKSPPSPEGGAMKTRRTNRIKREKPNYYDSLEYDKQTRKSAKLRRAAEIGSDNDCRQLNKKKKRKGKGKGKGGGSSGAGDDDDEMEGVSSLSPEKQLTCSLILQELNNKMSTVAWKPM</sequence>
<feature type="domain" description="UPF0547" evidence="4">
    <location>
        <begin position="9"/>
        <end position="31"/>
    </location>
</feature>
<evidence type="ECO:0000256" key="1">
    <source>
        <dbReference type="ARBA" id="ARBA00008336"/>
    </source>
</evidence>
<name>A0A232F3N2_9HYME</name>
<dbReference type="Pfam" id="PF10571">
    <property type="entry name" value="UPF0547"/>
    <property type="match status" value="1"/>
</dbReference>
<feature type="compositionally biased region" description="Basic residues" evidence="3">
    <location>
        <begin position="96"/>
        <end position="108"/>
    </location>
</feature>
<dbReference type="AlphaFoldDB" id="A0A232F3N2"/>
<feature type="region of interest" description="Disordered" evidence="3">
    <location>
        <begin position="33"/>
        <end position="132"/>
    </location>
</feature>
<evidence type="ECO:0000256" key="3">
    <source>
        <dbReference type="SAM" id="MobiDB-lite"/>
    </source>
</evidence>
<dbReference type="InterPro" id="IPR040246">
    <property type="entry name" value="C16orf87-like"/>
</dbReference>
<evidence type="ECO:0000259" key="4">
    <source>
        <dbReference type="Pfam" id="PF10571"/>
    </source>
</evidence>
<evidence type="ECO:0000313" key="5">
    <source>
        <dbReference type="EMBL" id="OXU25119.1"/>
    </source>
</evidence>
<gene>
    <name evidence="5" type="ORF">TSAR_002717</name>
</gene>